<keyword evidence="1" id="KW-0472">Membrane</keyword>
<name>A0A316AHQ0_9BACT</name>
<keyword evidence="1" id="KW-1133">Transmembrane helix</keyword>
<dbReference type="Proteomes" id="UP000245880">
    <property type="component" value="Unassembled WGS sequence"/>
</dbReference>
<feature type="transmembrane region" description="Helical" evidence="1">
    <location>
        <begin position="326"/>
        <end position="345"/>
    </location>
</feature>
<evidence type="ECO:0000313" key="3">
    <source>
        <dbReference type="Proteomes" id="UP000245880"/>
    </source>
</evidence>
<organism evidence="2 3">
    <name type="scientific">Dyadobacter jejuensis</name>
    <dbReference type="NCBI Taxonomy" id="1082580"/>
    <lineage>
        <taxon>Bacteria</taxon>
        <taxon>Pseudomonadati</taxon>
        <taxon>Bacteroidota</taxon>
        <taxon>Cytophagia</taxon>
        <taxon>Cytophagales</taxon>
        <taxon>Spirosomataceae</taxon>
        <taxon>Dyadobacter</taxon>
    </lineage>
</organism>
<keyword evidence="3" id="KW-1185">Reference proteome</keyword>
<dbReference type="EMBL" id="QGDT01000008">
    <property type="protein sequence ID" value="PWJ57236.1"/>
    <property type="molecule type" value="Genomic_DNA"/>
</dbReference>
<feature type="transmembrane region" description="Helical" evidence="1">
    <location>
        <begin position="220"/>
        <end position="241"/>
    </location>
</feature>
<dbReference type="OrthoDB" id="1120881at2"/>
<feature type="transmembrane region" description="Helical" evidence="1">
    <location>
        <begin position="115"/>
        <end position="134"/>
    </location>
</feature>
<proteinExistence type="predicted"/>
<dbReference type="RefSeq" id="WP_109675577.1">
    <property type="nucleotide sequence ID" value="NZ_QGDT01000008.1"/>
</dbReference>
<feature type="transmembrane region" description="Helical" evidence="1">
    <location>
        <begin position="302"/>
        <end position="320"/>
    </location>
</feature>
<sequence>MEPEQESLHTLHEIRELMEKSSKFLSLSGLSGVFAGIFALLGATIAYIHFKTDWLTEILKPTGLAHKTGRQEIILFLFLDGLLVLSLSLVCGILLTVRKAQKRGLKVWNGSSRRLLRAMIVPLAAGGIFCIAMLHYGLIWLVFPTTLIFYGLALVTAARFTYPEVRYLGICEILIGCLALFMTNYAVLLWSVGFGLLHILYGLVMHKKYDLKSPEPRSGIGTSLLLGMVLCSSIATAQSVTPHTGERNPIRWYDQESIYMQGQNSYVKQNKLYTGNKALMKEFSISPNGLNMYFRSRRNRNIGLAISLAGSVGTIVSLFSNDRDSWKKFIWVSLGTGVAATMLNARANNQRDQAVWIRNRDALIMMEAQQSQYEATQKDPQ</sequence>
<feature type="transmembrane region" description="Helical" evidence="1">
    <location>
        <begin position="173"/>
        <end position="200"/>
    </location>
</feature>
<dbReference type="AlphaFoldDB" id="A0A316AHQ0"/>
<evidence type="ECO:0000256" key="1">
    <source>
        <dbReference type="SAM" id="Phobius"/>
    </source>
</evidence>
<feature type="transmembrane region" description="Helical" evidence="1">
    <location>
        <begin position="24"/>
        <end position="50"/>
    </location>
</feature>
<reference evidence="2 3" key="1">
    <citation type="submission" date="2018-03" db="EMBL/GenBank/DDBJ databases">
        <title>Genomic Encyclopedia of Archaeal and Bacterial Type Strains, Phase II (KMG-II): from individual species to whole genera.</title>
        <authorList>
            <person name="Goeker M."/>
        </authorList>
    </citation>
    <scope>NUCLEOTIDE SEQUENCE [LARGE SCALE GENOMIC DNA]</scope>
    <source>
        <strain evidence="2 3">DSM 100346</strain>
    </source>
</reference>
<evidence type="ECO:0000313" key="2">
    <source>
        <dbReference type="EMBL" id="PWJ57236.1"/>
    </source>
</evidence>
<feature type="transmembrane region" description="Helical" evidence="1">
    <location>
        <begin position="73"/>
        <end position="95"/>
    </location>
</feature>
<protein>
    <submittedName>
        <fullName evidence="2">Uncharacterized protein</fullName>
    </submittedName>
</protein>
<feature type="transmembrane region" description="Helical" evidence="1">
    <location>
        <begin position="140"/>
        <end position="161"/>
    </location>
</feature>
<accession>A0A316AHQ0</accession>
<keyword evidence="1" id="KW-0812">Transmembrane</keyword>
<gene>
    <name evidence="2" type="ORF">CLV98_108156</name>
</gene>
<comment type="caution">
    <text evidence="2">The sequence shown here is derived from an EMBL/GenBank/DDBJ whole genome shotgun (WGS) entry which is preliminary data.</text>
</comment>